<gene>
    <name evidence="4" type="ORF">ACFQ5J_11220</name>
</gene>
<keyword evidence="4" id="KW-0808">Transferase</keyword>
<accession>A0ABW4E8W4</accession>
<dbReference type="GO" id="GO:0016740">
    <property type="term" value="F:transferase activity"/>
    <property type="evidence" value="ECO:0007669"/>
    <property type="project" value="UniProtKB-KW"/>
</dbReference>
<sequence>METTSFASRHEQVIAQPELRSRTYLFVKRTFDIVASLTGLVLLAIPFLIISVIIKLDDHKGPVFYSQDRIGADGQPFRMWKFRSMVADADKMVDQLVASNDVTGAMFKIKDDPRITRIGRFIRKYSIDELPQLFNVLIGDMTLVGPRPPLPREVADYTDYDKQRLSVTPGATGLWQVSGRSDVGFDEMVRLDIEYINHACIKEDLKIILKTFVIVVKPNGAY</sequence>
<name>A0ABW4E8W4_9LACO</name>
<organism evidence="4 5">
    <name type="scientific">Lacticaseibacillus baoqingensis</name>
    <dbReference type="NCBI Taxonomy" id="2486013"/>
    <lineage>
        <taxon>Bacteria</taxon>
        <taxon>Bacillati</taxon>
        <taxon>Bacillota</taxon>
        <taxon>Bacilli</taxon>
        <taxon>Lactobacillales</taxon>
        <taxon>Lactobacillaceae</taxon>
        <taxon>Lacticaseibacillus</taxon>
    </lineage>
</organism>
<evidence type="ECO:0000256" key="2">
    <source>
        <dbReference type="SAM" id="Phobius"/>
    </source>
</evidence>
<protein>
    <submittedName>
        <fullName evidence="4">Sugar transferase</fullName>
    </submittedName>
</protein>
<proteinExistence type="inferred from homology"/>
<evidence type="ECO:0000313" key="5">
    <source>
        <dbReference type="Proteomes" id="UP001597252"/>
    </source>
</evidence>
<reference evidence="5" key="1">
    <citation type="journal article" date="2019" name="Int. J. Syst. Evol. Microbiol.">
        <title>The Global Catalogue of Microorganisms (GCM) 10K type strain sequencing project: providing services to taxonomists for standard genome sequencing and annotation.</title>
        <authorList>
            <consortium name="The Broad Institute Genomics Platform"/>
            <consortium name="The Broad Institute Genome Sequencing Center for Infectious Disease"/>
            <person name="Wu L."/>
            <person name="Ma J."/>
        </authorList>
    </citation>
    <scope>NUCLEOTIDE SEQUENCE [LARGE SCALE GENOMIC DNA]</scope>
    <source>
        <strain evidence="5">CCM 8903</strain>
    </source>
</reference>
<dbReference type="EMBL" id="JBHTON010000039">
    <property type="protein sequence ID" value="MFD1485802.1"/>
    <property type="molecule type" value="Genomic_DNA"/>
</dbReference>
<feature type="transmembrane region" description="Helical" evidence="2">
    <location>
        <begin position="33"/>
        <end position="54"/>
    </location>
</feature>
<evidence type="ECO:0000313" key="4">
    <source>
        <dbReference type="EMBL" id="MFD1485802.1"/>
    </source>
</evidence>
<comment type="similarity">
    <text evidence="1">Belongs to the bacterial sugar transferase family.</text>
</comment>
<dbReference type="Pfam" id="PF02397">
    <property type="entry name" value="Bac_transf"/>
    <property type="match status" value="1"/>
</dbReference>
<keyword evidence="2" id="KW-1133">Transmembrane helix</keyword>
<comment type="caution">
    <text evidence="4">The sequence shown here is derived from an EMBL/GenBank/DDBJ whole genome shotgun (WGS) entry which is preliminary data.</text>
</comment>
<feature type="domain" description="Bacterial sugar transferase" evidence="3">
    <location>
        <begin position="28"/>
        <end position="216"/>
    </location>
</feature>
<keyword evidence="2" id="KW-0472">Membrane</keyword>
<keyword evidence="2" id="KW-0812">Transmembrane</keyword>
<evidence type="ECO:0000259" key="3">
    <source>
        <dbReference type="Pfam" id="PF02397"/>
    </source>
</evidence>
<dbReference type="RefSeq" id="WP_125754328.1">
    <property type="nucleotide sequence ID" value="NZ_JBHTON010000039.1"/>
</dbReference>
<evidence type="ECO:0000256" key="1">
    <source>
        <dbReference type="ARBA" id="ARBA00006464"/>
    </source>
</evidence>
<dbReference type="PANTHER" id="PTHR30576">
    <property type="entry name" value="COLANIC BIOSYNTHESIS UDP-GLUCOSE LIPID CARRIER TRANSFERASE"/>
    <property type="match status" value="1"/>
</dbReference>
<keyword evidence="5" id="KW-1185">Reference proteome</keyword>
<dbReference type="PANTHER" id="PTHR30576:SF10">
    <property type="entry name" value="SLL5057 PROTEIN"/>
    <property type="match status" value="1"/>
</dbReference>
<dbReference type="InterPro" id="IPR003362">
    <property type="entry name" value="Bact_transf"/>
</dbReference>
<dbReference type="Proteomes" id="UP001597252">
    <property type="component" value="Unassembled WGS sequence"/>
</dbReference>